<dbReference type="PANTHER" id="PTHR33392">
    <property type="entry name" value="POLYISOPRENYL-TEICHOIC ACID--PEPTIDOGLYCAN TEICHOIC ACID TRANSFERASE TAGU"/>
    <property type="match status" value="1"/>
</dbReference>
<reference evidence="4" key="1">
    <citation type="submission" date="2015-02" db="EMBL/GenBank/DDBJ databases">
        <title>Physiological reanalysis, assessment of diazotrophy, and genome sequences of multiple isolates of Streptomyces thermoautotrophicus.</title>
        <authorList>
            <person name="MacKellar D.C."/>
            <person name="Lieber L."/>
            <person name="Norman J."/>
            <person name="Bolger A."/>
            <person name="Tobin C."/>
            <person name="Murray J.W."/>
            <person name="Friesen M."/>
            <person name="Prell J."/>
        </authorList>
    </citation>
    <scope>NUCLEOTIDE SEQUENCE [LARGE SCALE GENOMIC DNA]</scope>
    <source>
        <strain evidence="4">UBT1</strain>
    </source>
</reference>
<sequence>MALTGCGVAAWAVYEKLSNNIQSEDVGQALGDDRPAVPQANAAGERPLNILVIGSDSRAGTNKRLGGGREDGERSDTTILLHIAADRKSAVALSFPRDILVDIPSCKRPDGTKTWPERKQMFNRAFTYGGSACTIKTVEQLTDVRIDHHVVVDFQGFVNVVDALGGVPIYLPRAVDDKTGNIRLPAGCHLVKGKEALDYVRLRHDESIGGNGGDLGRIQRQQAFLSAMVQRVKSTGVLLNPTRLYAVLDAATKSLKTDPGLSSLGDLMALATSLRDLDTRD</sequence>
<protein>
    <recommendedName>
        <fullName evidence="2">Cell envelope-related transcriptional attenuator domain-containing protein</fullName>
    </recommendedName>
</protein>
<dbReference type="NCBIfam" id="TIGR00350">
    <property type="entry name" value="lytR_cpsA_psr"/>
    <property type="match status" value="1"/>
</dbReference>
<name>A0A132NIL2_9ACTN</name>
<comment type="similarity">
    <text evidence="1">Belongs to the LytR/CpsA/Psr (LCP) family.</text>
</comment>
<dbReference type="AlphaFoldDB" id="A0A132NIL2"/>
<comment type="caution">
    <text evidence="3">The sequence shown here is derived from an EMBL/GenBank/DDBJ whole genome shotgun (WGS) entry which is preliminary data.</text>
</comment>
<dbReference type="PATRIC" id="fig|1469144.9.peg.4181"/>
<accession>A0A132NIL2</accession>
<dbReference type="InterPro" id="IPR050922">
    <property type="entry name" value="LytR/CpsA/Psr_CW_biosynth"/>
</dbReference>
<evidence type="ECO:0000313" key="3">
    <source>
        <dbReference type="EMBL" id="KWX09918.1"/>
    </source>
</evidence>
<feature type="non-terminal residue" evidence="3">
    <location>
        <position position="281"/>
    </location>
</feature>
<dbReference type="Gene3D" id="3.40.630.190">
    <property type="entry name" value="LCP protein"/>
    <property type="match status" value="1"/>
</dbReference>
<dbReference type="InterPro" id="IPR004474">
    <property type="entry name" value="LytR_CpsA_psr"/>
</dbReference>
<evidence type="ECO:0000259" key="2">
    <source>
        <dbReference type="Pfam" id="PF03816"/>
    </source>
</evidence>
<dbReference type="Proteomes" id="UP000070598">
    <property type="component" value="Unassembled WGS sequence"/>
</dbReference>
<evidence type="ECO:0000313" key="4">
    <source>
        <dbReference type="Proteomes" id="UP000070598"/>
    </source>
</evidence>
<dbReference type="PANTHER" id="PTHR33392:SF6">
    <property type="entry name" value="POLYISOPRENYL-TEICHOIC ACID--PEPTIDOGLYCAN TEICHOIC ACID TRANSFERASE TAGU"/>
    <property type="match status" value="1"/>
</dbReference>
<dbReference type="Pfam" id="PF03816">
    <property type="entry name" value="LytR_cpsA_psr"/>
    <property type="match status" value="1"/>
</dbReference>
<dbReference type="EMBL" id="JYIK01000683">
    <property type="protein sequence ID" value="KWX09918.1"/>
    <property type="molecule type" value="Genomic_DNA"/>
</dbReference>
<organism evidence="3 4">
    <name type="scientific">Carbonactinospora thermoautotrophica</name>
    <dbReference type="NCBI Taxonomy" id="1469144"/>
    <lineage>
        <taxon>Bacteria</taxon>
        <taxon>Bacillati</taxon>
        <taxon>Actinomycetota</taxon>
        <taxon>Actinomycetes</taxon>
        <taxon>Kitasatosporales</taxon>
        <taxon>Carbonactinosporaceae</taxon>
        <taxon>Carbonactinospora</taxon>
    </lineage>
</organism>
<proteinExistence type="inferred from homology"/>
<feature type="domain" description="Cell envelope-related transcriptional attenuator" evidence="2">
    <location>
        <begin position="74"/>
        <end position="233"/>
    </location>
</feature>
<gene>
    <name evidence="3" type="ORF">TR74_06750</name>
</gene>
<evidence type="ECO:0000256" key="1">
    <source>
        <dbReference type="ARBA" id="ARBA00006068"/>
    </source>
</evidence>